<comment type="caution">
    <text evidence="2">The sequence shown here is derived from an EMBL/GenBank/DDBJ whole genome shotgun (WGS) entry which is preliminary data.</text>
</comment>
<evidence type="ECO:0000313" key="3">
    <source>
        <dbReference type="Proteomes" id="UP000019812"/>
    </source>
</evidence>
<dbReference type="STRING" id="1457154.CAPSK01_000516"/>
<feature type="region of interest" description="Disordered" evidence="1">
    <location>
        <begin position="37"/>
        <end position="56"/>
    </location>
</feature>
<dbReference type="Proteomes" id="UP000019812">
    <property type="component" value="Unassembled WGS sequence"/>
</dbReference>
<dbReference type="EMBL" id="JDSS02000007">
    <property type="protein sequence ID" value="KFB69803.1"/>
    <property type="molecule type" value="Genomic_DNA"/>
</dbReference>
<name>A0A084Y509_9PROT</name>
<proteinExistence type="predicted"/>
<sequence>MDGLIDEARAFDPALASSLARFADNFDYGGIAALTSGAAEREAQAPEKDPGAGSDA</sequence>
<evidence type="ECO:0000256" key="1">
    <source>
        <dbReference type="SAM" id="MobiDB-lite"/>
    </source>
</evidence>
<gene>
    <name evidence="2" type="ORF">CAPSK01_000516</name>
</gene>
<organism evidence="2 3">
    <name type="scientific">Candidatus Accumulibacter vicinus</name>
    <dbReference type="NCBI Taxonomy" id="2954382"/>
    <lineage>
        <taxon>Bacteria</taxon>
        <taxon>Pseudomonadati</taxon>
        <taxon>Pseudomonadota</taxon>
        <taxon>Betaproteobacteria</taxon>
        <taxon>Candidatus Accumulibacter</taxon>
    </lineage>
</organism>
<feature type="compositionally biased region" description="Basic and acidic residues" evidence="1">
    <location>
        <begin position="39"/>
        <end position="50"/>
    </location>
</feature>
<accession>A0A084Y509</accession>
<reference evidence="2 3" key="1">
    <citation type="submission" date="2014-07" db="EMBL/GenBank/DDBJ databases">
        <title>Expanding our view of genomic diversity in Candidatus Accumulibacter clades.</title>
        <authorList>
            <person name="Skennerton C.T."/>
            <person name="Barr J.J."/>
            <person name="Slater F.R."/>
            <person name="Bond P.L."/>
            <person name="Tyson G.W."/>
        </authorList>
    </citation>
    <scope>NUCLEOTIDE SEQUENCE [LARGE SCALE GENOMIC DNA]</scope>
    <source>
        <strain evidence="3">SK-01</strain>
    </source>
</reference>
<dbReference type="AlphaFoldDB" id="A0A084Y509"/>
<evidence type="ECO:0000313" key="2">
    <source>
        <dbReference type="EMBL" id="KFB69803.1"/>
    </source>
</evidence>
<protein>
    <submittedName>
        <fullName evidence="2">Uncharacterized protein</fullName>
    </submittedName>
</protein>